<accession>A0A218MM51</accession>
<sequence length="133" mass="14014">MATTTATITLSSADLTGDALSLSTTATLTKGGTLTGLDQTTGVARKFYASAQANTTLIAAADYTAGRAHKVYIKNTSTTASEFVKVELGSGNLSVGFLYAGDWMFIPYDGENDIDIDTSDVNMTVEYLVIYEA</sequence>
<dbReference type="EMBL" id="KY052831">
    <property type="protein sequence ID" value="ASF00367.1"/>
    <property type="molecule type" value="Genomic_DNA"/>
</dbReference>
<reference evidence="1" key="2">
    <citation type="journal article" date="2017" name="Nat. Commun.">
        <title>Single-virus genomics reveals hidden cosmopolitan and abundant viruses.</title>
        <authorList>
            <person name="Martinez-Hernandez F."/>
            <person name="Fornas O."/>
            <person name="Lluesma Gomez M."/>
            <person name="Bolduc B."/>
            <person name="de la Cruz Pena M.J."/>
            <person name="Martinez J.M."/>
            <person name="Anton J."/>
            <person name="Gasol J.M."/>
            <person name="Rosselli R."/>
            <person name="Rodriguez-Valera F."/>
            <person name="Sullivan M.B."/>
            <person name="Acinas S.G."/>
            <person name="Martinez-Garcia M."/>
        </authorList>
    </citation>
    <scope>NUCLEOTIDE SEQUENCE</scope>
</reference>
<evidence type="ECO:0000313" key="1">
    <source>
        <dbReference type="EMBL" id="ASF00367.1"/>
    </source>
</evidence>
<organism evidence="1">
    <name type="scientific">uncultured virus</name>
    <dbReference type="NCBI Taxonomy" id="340016"/>
    <lineage>
        <taxon>Viruses</taxon>
        <taxon>environmental samples</taxon>
    </lineage>
</organism>
<protein>
    <submittedName>
        <fullName evidence="1">Uncharacterized protein</fullName>
    </submittedName>
</protein>
<reference evidence="1" key="1">
    <citation type="submission" date="2016-10" db="EMBL/GenBank/DDBJ databases">
        <authorList>
            <person name="Varghese N."/>
        </authorList>
    </citation>
    <scope>NUCLEOTIDE SEQUENCE</scope>
</reference>
<proteinExistence type="predicted"/>
<name>A0A218MM51_9VIRU</name>